<dbReference type="EMBL" id="RCTY01000045">
    <property type="protein sequence ID" value="ROU05469.1"/>
    <property type="molecule type" value="Genomic_DNA"/>
</dbReference>
<reference evidence="1 2" key="1">
    <citation type="submission" date="2018-10" db="EMBL/GenBank/DDBJ databases">
        <title>The genome of Lysobacter enzymogenes OH11.</title>
        <authorList>
            <person name="Liu F."/>
            <person name="Zhao Y."/>
            <person name="Qian G."/>
            <person name="Chen Y."/>
            <person name="Xu H."/>
        </authorList>
    </citation>
    <scope>NUCLEOTIDE SEQUENCE [LARGE SCALE GENOMIC DNA]</scope>
    <source>
        <strain evidence="1 2">OH11</strain>
    </source>
</reference>
<proteinExistence type="predicted"/>
<protein>
    <submittedName>
        <fullName evidence="1">Uncharacterized protein</fullName>
    </submittedName>
</protein>
<dbReference type="RefSeq" id="WP_123648861.1">
    <property type="nucleotide sequence ID" value="NZ_RCTY01000045.1"/>
</dbReference>
<dbReference type="AlphaFoldDB" id="A0A3N2RDI0"/>
<sequence>MPAPPSLRPALDAAFARRLDAAAGLDELRGWLCRYRDEGVAAAEMAGYLQALRAAAGEDASHDRLLELLDLATGFCPPPLRVWP</sequence>
<organism evidence="1 2">
    <name type="scientific">Lysobacter enzymogenes</name>
    <dbReference type="NCBI Taxonomy" id="69"/>
    <lineage>
        <taxon>Bacteria</taxon>
        <taxon>Pseudomonadati</taxon>
        <taxon>Pseudomonadota</taxon>
        <taxon>Gammaproteobacteria</taxon>
        <taxon>Lysobacterales</taxon>
        <taxon>Lysobacteraceae</taxon>
        <taxon>Lysobacter</taxon>
    </lineage>
</organism>
<evidence type="ECO:0000313" key="2">
    <source>
        <dbReference type="Proteomes" id="UP000275910"/>
    </source>
</evidence>
<dbReference type="Proteomes" id="UP000275910">
    <property type="component" value="Unassembled WGS sequence"/>
</dbReference>
<name>A0A3N2RDI0_LYSEN</name>
<comment type="caution">
    <text evidence="1">The sequence shown here is derived from an EMBL/GenBank/DDBJ whole genome shotgun (WGS) entry which is preliminary data.</text>
</comment>
<gene>
    <name evidence="1" type="ORF">D9T17_18840</name>
</gene>
<accession>A0A3N2RDI0</accession>
<evidence type="ECO:0000313" key="1">
    <source>
        <dbReference type="EMBL" id="ROU05469.1"/>
    </source>
</evidence>